<evidence type="ECO:0000256" key="2">
    <source>
        <dbReference type="ARBA" id="ARBA00006679"/>
    </source>
</evidence>
<accession>A0A1H8Y4A7</accession>
<evidence type="ECO:0000313" key="9">
    <source>
        <dbReference type="Proteomes" id="UP000198847"/>
    </source>
</evidence>
<keyword evidence="9" id="KW-1185">Reference proteome</keyword>
<evidence type="ECO:0000256" key="6">
    <source>
        <dbReference type="ARBA" id="ARBA00023136"/>
    </source>
</evidence>
<dbReference type="InterPro" id="IPR051907">
    <property type="entry name" value="DoxX-like_oxidoreductase"/>
</dbReference>
<feature type="transmembrane region" description="Helical" evidence="7">
    <location>
        <begin position="12"/>
        <end position="33"/>
    </location>
</feature>
<dbReference type="EMBL" id="FODY01000042">
    <property type="protein sequence ID" value="SEP47005.1"/>
    <property type="molecule type" value="Genomic_DNA"/>
</dbReference>
<evidence type="ECO:0000256" key="5">
    <source>
        <dbReference type="ARBA" id="ARBA00022989"/>
    </source>
</evidence>
<keyword evidence="6 7" id="KW-0472">Membrane</keyword>
<dbReference type="STRING" id="112903.SAMN04490178_14215"/>
<evidence type="ECO:0000256" key="1">
    <source>
        <dbReference type="ARBA" id="ARBA00004651"/>
    </source>
</evidence>
<proteinExistence type="inferred from homology"/>
<feature type="transmembrane region" description="Helical" evidence="7">
    <location>
        <begin position="53"/>
        <end position="72"/>
    </location>
</feature>
<name>A0A1H8Y4A7_9FIRM</name>
<dbReference type="AlphaFoldDB" id="A0A1H8Y4A7"/>
<keyword evidence="3" id="KW-1003">Cell membrane</keyword>
<dbReference type="PANTHER" id="PTHR33452">
    <property type="entry name" value="OXIDOREDUCTASE CATD-RELATED"/>
    <property type="match status" value="1"/>
</dbReference>
<evidence type="ECO:0000256" key="4">
    <source>
        <dbReference type="ARBA" id="ARBA00022692"/>
    </source>
</evidence>
<comment type="subcellular location">
    <subcellularLocation>
        <location evidence="1">Cell membrane</location>
        <topology evidence="1">Multi-pass membrane protein</topology>
    </subcellularLocation>
</comment>
<gene>
    <name evidence="8" type="ORF">SAMN04490178_14215</name>
</gene>
<protein>
    <submittedName>
        <fullName evidence="8">Putative oxidoreductase</fullName>
    </submittedName>
</protein>
<feature type="transmembrane region" description="Helical" evidence="7">
    <location>
        <begin position="78"/>
        <end position="102"/>
    </location>
</feature>
<evidence type="ECO:0000256" key="7">
    <source>
        <dbReference type="SAM" id="Phobius"/>
    </source>
</evidence>
<dbReference type="GO" id="GO:0005886">
    <property type="term" value="C:plasma membrane"/>
    <property type="evidence" value="ECO:0007669"/>
    <property type="project" value="UniProtKB-SubCell"/>
</dbReference>
<comment type="similarity">
    <text evidence="2">Belongs to the DoxX family.</text>
</comment>
<dbReference type="OrthoDB" id="9813193at2"/>
<sequence length="158" mass="17675">MRELYVWFSQGLYSYRNIGLLLFRLGIGGMFMWHGFPKIAGGVEKWTELGQTMAVFGITFAPVFWGFGSAFAEFVGGFLIAVGLFYWPACLLLISNLSIAFLSQMLTDKGLLKASQSLEDGFSFLAALFIGPGKYSLDEYLGLSPSANWGKRIMKRHW</sequence>
<organism evidence="8 9">
    <name type="scientific">Propionispora vibrioides</name>
    <dbReference type="NCBI Taxonomy" id="112903"/>
    <lineage>
        <taxon>Bacteria</taxon>
        <taxon>Bacillati</taxon>
        <taxon>Bacillota</taxon>
        <taxon>Negativicutes</taxon>
        <taxon>Selenomonadales</taxon>
        <taxon>Sporomusaceae</taxon>
        <taxon>Propionispora</taxon>
    </lineage>
</organism>
<dbReference type="PANTHER" id="PTHR33452:SF1">
    <property type="entry name" value="INNER MEMBRANE PROTEIN YPHA-RELATED"/>
    <property type="match status" value="1"/>
</dbReference>
<dbReference type="RefSeq" id="WP_091752228.1">
    <property type="nucleotide sequence ID" value="NZ_FODY01000042.1"/>
</dbReference>
<dbReference type="Pfam" id="PF07681">
    <property type="entry name" value="DoxX"/>
    <property type="match status" value="1"/>
</dbReference>
<keyword evidence="4 7" id="KW-0812">Transmembrane</keyword>
<keyword evidence="5 7" id="KW-1133">Transmembrane helix</keyword>
<reference evidence="8 9" key="1">
    <citation type="submission" date="2016-10" db="EMBL/GenBank/DDBJ databases">
        <authorList>
            <person name="de Groot N.N."/>
        </authorList>
    </citation>
    <scope>NUCLEOTIDE SEQUENCE [LARGE SCALE GENOMIC DNA]</scope>
    <source>
        <strain evidence="8 9">DSM 13305</strain>
    </source>
</reference>
<evidence type="ECO:0000256" key="3">
    <source>
        <dbReference type="ARBA" id="ARBA00022475"/>
    </source>
</evidence>
<evidence type="ECO:0000313" key="8">
    <source>
        <dbReference type="EMBL" id="SEP47005.1"/>
    </source>
</evidence>
<dbReference type="Proteomes" id="UP000198847">
    <property type="component" value="Unassembled WGS sequence"/>
</dbReference>
<dbReference type="InterPro" id="IPR032808">
    <property type="entry name" value="DoxX"/>
</dbReference>